<dbReference type="OrthoDB" id="10659294at2759"/>
<comment type="caution">
    <text evidence="3">The sequence shown here is derived from an EMBL/GenBank/DDBJ whole genome shotgun (WGS) entry which is preliminary data.</text>
</comment>
<reference evidence="4" key="1">
    <citation type="journal article" date="2019" name="Nat. Commun.">
        <title>Expansion of phycobilisome linker gene families in mesophilic red algae.</title>
        <authorList>
            <person name="Lee J."/>
            <person name="Kim D."/>
            <person name="Bhattacharya D."/>
            <person name="Yoon H.S."/>
        </authorList>
    </citation>
    <scope>NUCLEOTIDE SEQUENCE [LARGE SCALE GENOMIC DNA]</scope>
    <source>
        <strain evidence="4">CCMP 1328</strain>
    </source>
</reference>
<accession>A0A5J4YMU8</accession>
<dbReference type="EMBL" id="VRMN01000009">
    <property type="protein sequence ID" value="KAA8492568.1"/>
    <property type="molecule type" value="Genomic_DNA"/>
</dbReference>
<evidence type="ECO:0000313" key="3">
    <source>
        <dbReference type="EMBL" id="KAA8492568.1"/>
    </source>
</evidence>
<keyword evidence="2" id="KW-0812">Transmembrane</keyword>
<evidence type="ECO:0000256" key="1">
    <source>
        <dbReference type="SAM" id="MobiDB-lite"/>
    </source>
</evidence>
<dbReference type="Proteomes" id="UP000324585">
    <property type="component" value="Unassembled WGS sequence"/>
</dbReference>
<proteinExistence type="predicted"/>
<keyword evidence="2" id="KW-1133">Transmembrane helix</keyword>
<evidence type="ECO:0000313" key="4">
    <source>
        <dbReference type="Proteomes" id="UP000324585"/>
    </source>
</evidence>
<evidence type="ECO:0000256" key="2">
    <source>
        <dbReference type="SAM" id="Phobius"/>
    </source>
</evidence>
<feature type="region of interest" description="Disordered" evidence="1">
    <location>
        <begin position="28"/>
        <end position="63"/>
    </location>
</feature>
<name>A0A5J4YMU8_PORPP</name>
<keyword evidence="4" id="KW-1185">Reference proteome</keyword>
<gene>
    <name evidence="3" type="ORF">FVE85_8075</name>
</gene>
<keyword evidence="2" id="KW-0472">Membrane</keyword>
<feature type="compositionally biased region" description="Basic and acidic residues" evidence="1">
    <location>
        <begin position="33"/>
        <end position="50"/>
    </location>
</feature>
<dbReference type="AlphaFoldDB" id="A0A5J4YMU8"/>
<feature type="transmembrane region" description="Helical" evidence="2">
    <location>
        <begin position="137"/>
        <end position="158"/>
    </location>
</feature>
<protein>
    <submittedName>
        <fullName evidence="3">Uncharacterized protein</fullName>
    </submittedName>
</protein>
<sequence>MGRDGGMGNGMAARDCGRPAQVLLRTPGSADGAVRRREESGWDGQAREQCARSPECGPRSRSGRTVAVVAKVDPGAADASKAAKVVQVVNSERGKAVGLGTFWGFGVGAGVFAFGVGYGAGYGVSIGMGSPSANVPYQIPIFGIGPTLGALCGVGIGFGRITGVKFTDPAIDWEEVVMGTKSWGMSRQSKFKASFAPKLPRLTRRGLDHVAHVLHNFVGRSSPSLGFVFRLPASAKRPTLPE</sequence>
<feature type="transmembrane region" description="Helical" evidence="2">
    <location>
        <begin position="102"/>
        <end position="125"/>
    </location>
</feature>
<organism evidence="3 4">
    <name type="scientific">Porphyridium purpureum</name>
    <name type="common">Red alga</name>
    <name type="synonym">Porphyridium cruentum</name>
    <dbReference type="NCBI Taxonomy" id="35688"/>
    <lineage>
        <taxon>Eukaryota</taxon>
        <taxon>Rhodophyta</taxon>
        <taxon>Bangiophyceae</taxon>
        <taxon>Porphyridiales</taxon>
        <taxon>Porphyridiaceae</taxon>
        <taxon>Porphyridium</taxon>
    </lineage>
</organism>